<evidence type="ECO:0000313" key="10">
    <source>
        <dbReference type="Proteomes" id="UP000295294"/>
    </source>
</evidence>
<dbReference type="InterPro" id="IPR017871">
    <property type="entry name" value="ABC_transporter-like_CS"/>
</dbReference>
<dbReference type="GO" id="GO:0015695">
    <property type="term" value="P:organic cation transport"/>
    <property type="evidence" value="ECO:0007669"/>
    <property type="project" value="UniProtKB-ARBA"/>
</dbReference>
<evidence type="ECO:0000256" key="7">
    <source>
        <dbReference type="ARBA" id="ARBA00022970"/>
    </source>
</evidence>
<feature type="domain" description="ABC transporter" evidence="8">
    <location>
        <begin position="2"/>
        <end position="233"/>
    </location>
</feature>
<keyword evidence="2" id="KW-0813">Transport</keyword>
<evidence type="ECO:0000256" key="4">
    <source>
        <dbReference type="ARBA" id="ARBA00022519"/>
    </source>
</evidence>
<dbReference type="STRING" id="1349762.GCA_001592245_01882"/>
<dbReference type="RefSeq" id="WP_133098519.1">
    <property type="nucleotide sequence ID" value="NZ_CP038635.1"/>
</dbReference>
<proteinExistence type="inferred from homology"/>
<dbReference type="FunFam" id="3.40.50.300:FF:000341">
    <property type="entry name" value="High-affinity branched-chain amino acid transport ATP-binding protein"/>
    <property type="match status" value="1"/>
</dbReference>
<keyword evidence="5" id="KW-0547">Nucleotide-binding</keyword>
<dbReference type="PROSITE" id="PS50893">
    <property type="entry name" value="ABC_TRANSPORTER_2"/>
    <property type="match status" value="1"/>
</dbReference>
<organism evidence="9 10">
    <name type="scientific">Cupriavidus oxalaticus</name>
    <dbReference type="NCBI Taxonomy" id="96344"/>
    <lineage>
        <taxon>Bacteria</taxon>
        <taxon>Pseudomonadati</taxon>
        <taxon>Pseudomonadota</taxon>
        <taxon>Betaproteobacteria</taxon>
        <taxon>Burkholderiales</taxon>
        <taxon>Burkholderiaceae</taxon>
        <taxon>Cupriavidus</taxon>
    </lineage>
</organism>
<dbReference type="PROSITE" id="PS00211">
    <property type="entry name" value="ABC_TRANSPORTER_1"/>
    <property type="match status" value="1"/>
</dbReference>
<keyword evidence="7" id="KW-0029">Amino-acid transport</keyword>
<dbReference type="PANTHER" id="PTHR43820:SF4">
    <property type="entry name" value="HIGH-AFFINITY BRANCHED-CHAIN AMINO ACID TRANSPORT ATP-BINDING PROTEIN LIVF"/>
    <property type="match status" value="1"/>
</dbReference>
<keyword evidence="4" id="KW-0472">Membrane</keyword>
<dbReference type="InterPro" id="IPR027417">
    <property type="entry name" value="P-loop_NTPase"/>
</dbReference>
<gene>
    <name evidence="9" type="ORF">E0W60_22440</name>
</gene>
<dbReference type="AlphaFoldDB" id="A0A4P7LDV2"/>
<comment type="similarity">
    <text evidence="1">Belongs to the ABC transporter superfamily.</text>
</comment>
<dbReference type="InterPro" id="IPR030660">
    <property type="entry name" value="ABC_branched_ATPase_LivF/BraG"/>
</dbReference>
<dbReference type="PANTHER" id="PTHR43820">
    <property type="entry name" value="HIGH-AFFINITY BRANCHED-CHAIN AMINO ACID TRANSPORT ATP-BINDING PROTEIN LIVF"/>
    <property type="match status" value="1"/>
</dbReference>
<dbReference type="GO" id="GO:0016887">
    <property type="term" value="F:ATP hydrolysis activity"/>
    <property type="evidence" value="ECO:0007669"/>
    <property type="project" value="InterPro"/>
</dbReference>
<reference evidence="9 10" key="1">
    <citation type="submission" date="2019-03" db="EMBL/GenBank/DDBJ databases">
        <title>Efficiently degradation of phenoxyalkanoic acid herbicides by Cupriavidus oxalaticus strain X32.</title>
        <authorList>
            <person name="Sheng X."/>
        </authorList>
    </citation>
    <scope>NUCLEOTIDE SEQUENCE [LARGE SCALE GENOMIC DNA]</scope>
    <source>
        <strain evidence="9 10">X32</strain>
    </source>
</reference>
<keyword evidence="3" id="KW-1003">Cell membrane</keyword>
<dbReference type="InterPro" id="IPR003439">
    <property type="entry name" value="ABC_transporter-like_ATP-bd"/>
</dbReference>
<dbReference type="SUPFAM" id="SSF52540">
    <property type="entry name" value="P-loop containing nucleoside triphosphate hydrolases"/>
    <property type="match status" value="1"/>
</dbReference>
<dbReference type="GO" id="GO:0015807">
    <property type="term" value="P:L-amino acid transport"/>
    <property type="evidence" value="ECO:0007669"/>
    <property type="project" value="UniProtKB-ARBA"/>
</dbReference>
<dbReference type="OrthoDB" id="9776369at2"/>
<dbReference type="Gene3D" id="3.40.50.300">
    <property type="entry name" value="P-loop containing nucleotide triphosphate hydrolases"/>
    <property type="match status" value="1"/>
</dbReference>
<dbReference type="InterPro" id="IPR052156">
    <property type="entry name" value="BCAA_Transport_ATP-bd_LivF"/>
</dbReference>
<protein>
    <submittedName>
        <fullName evidence="9">ABC transporter ATP-binding protein</fullName>
    </submittedName>
</protein>
<dbReference type="CDD" id="cd03224">
    <property type="entry name" value="ABC_TM1139_LivF_branched"/>
    <property type="match status" value="1"/>
</dbReference>
<evidence type="ECO:0000256" key="6">
    <source>
        <dbReference type="ARBA" id="ARBA00022840"/>
    </source>
</evidence>
<name>A0A4P7LDV2_9BURK</name>
<evidence type="ECO:0000256" key="3">
    <source>
        <dbReference type="ARBA" id="ARBA00022475"/>
    </source>
</evidence>
<dbReference type="EMBL" id="CP038635">
    <property type="protein sequence ID" value="QBY53805.1"/>
    <property type="molecule type" value="Genomic_DNA"/>
</dbReference>
<dbReference type="KEGG" id="cox:E0W60_22440"/>
<sequence>MLKLEQVHTHYGAVEALSGVSIEVNKGEIVTLIGSNGAGKTTLMMTVCGTPRASRGRVLFEGEDITNRSTHEIMRLGLAISPEGRRVFPSLTVLENLKMGGFFARRDEIEAGIEHVFKLFPRLNQRASQRAGTMSGGEQQMLAIGRALMSRPRLLLLDEPTLGLAPLIIAQIFDIIRTIRDEGVTVFLVEQNANKALQVADRGYVLETGKVVLADTGANLLANDRIKAAYLGG</sequence>
<dbReference type="PIRSF" id="PIRSF039137">
    <property type="entry name" value="ABC_branched_ATPase"/>
    <property type="match status" value="1"/>
</dbReference>
<dbReference type="SMART" id="SM00382">
    <property type="entry name" value="AAA"/>
    <property type="match status" value="1"/>
</dbReference>
<dbReference type="GO" id="GO:0005524">
    <property type="term" value="F:ATP binding"/>
    <property type="evidence" value="ECO:0007669"/>
    <property type="project" value="UniProtKB-KW"/>
</dbReference>
<evidence type="ECO:0000256" key="5">
    <source>
        <dbReference type="ARBA" id="ARBA00022741"/>
    </source>
</evidence>
<dbReference type="InterPro" id="IPR003593">
    <property type="entry name" value="AAA+_ATPase"/>
</dbReference>
<keyword evidence="4" id="KW-0997">Cell inner membrane</keyword>
<keyword evidence="6 9" id="KW-0067">ATP-binding</keyword>
<accession>A0A4P7LDV2</accession>
<evidence type="ECO:0000256" key="2">
    <source>
        <dbReference type="ARBA" id="ARBA00022448"/>
    </source>
</evidence>
<dbReference type="GO" id="GO:0015658">
    <property type="term" value="F:branched-chain amino acid transmembrane transporter activity"/>
    <property type="evidence" value="ECO:0007669"/>
    <property type="project" value="InterPro"/>
</dbReference>
<evidence type="ECO:0000259" key="8">
    <source>
        <dbReference type="PROSITE" id="PS50893"/>
    </source>
</evidence>
<dbReference type="Pfam" id="PF00005">
    <property type="entry name" value="ABC_tran"/>
    <property type="match status" value="1"/>
</dbReference>
<dbReference type="GO" id="GO:0015804">
    <property type="term" value="P:neutral amino acid transport"/>
    <property type="evidence" value="ECO:0007669"/>
    <property type="project" value="UniProtKB-ARBA"/>
</dbReference>
<evidence type="ECO:0000256" key="1">
    <source>
        <dbReference type="ARBA" id="ARBA00005417"/>
    </source>
</evidence>
<evidence type="ECO:0000313" key="9">
    <source>
        <dbReference type="EMBL" id="QBY53805.1"/>
    </source>
</evidence>
<dbReference type="Proteomes" id="UP000295294">
    <property type="component" value="Chromosome 2"/>
</dbReference>